<dbReference type="EMBL" id="HBUF01271471">
    <property type="protein sequence ID" value="CAG6685293.1"/>
    <property type="molecule type" value="Transcribed_RNA"/>
</dbReference>
<sequence length="362" mass="41703">MKLLFVELKVRLGPKVGRNSMRLQVVRITHCCRVQSSAVVFGAVFPFVFTCLIQREVVLTRLIQREVVPIKVGHTIIPSPHCKPFLPLALNLRRVHGCILLVFPRRSHPMEVEEIPCRRSSSGDFVVTSGHLVTQDEAVSDEPFWKEPIEPFRINIRCWQLSGGHSCRPDHIMFSSGCEVPLDADWCGLGLILHLGRLDEFGSHQRGRVFLLRPPREVERSRTVEKSSRRVRFSSHWRCSSADFFLLGLFRGFCQGPLGVDFVYFGFHIGDNLLYHFVVVFLKFRLGFVTFVSFHRILKLIVGHVEFLHPLFEQCRTRVSVSVWILSQIENNSFWGCRYLIDGCDWSFAVEIVRIQILTSEL</sequence>
<organism evidence="1">
    <name type="scientific">Cacopsylla melanoneura</name>
    <dbReference type="NCBI Taxonomy" id="428564"/>
    <lineage>
        <taxon>Eukaryota</taxon>
        <taxon>Metazoa</taxon>
        <taxon>Ecdysozoa</taxon>
        <taxon>Arthropoda</taxon>
        <taxon>Hexapoda</taxon>
        <taxon>Insecta</taxon>
        <taxon>Pterygota</taxon>
        <taxon>Neoptera</taxon>
        <taxon>Paraneoptera</taxon>
        <taxon>Hemiptera</taxon>
        <taxon>Sternorrhyncha</taxon>
        <taxon>Psylloidea</taxon>
        <taxon>Psyllidae</taxon>
        <taxon>Psyllinae</taxon>
        <taxon>Cacopsylla</taxon>
    </lineage>
</organism>
<proteinExistence type="predicted"/>
<reference evidence="1" key="1">
    <citation type="submission" date="2021-05" db="EMBL/GenBank/DDBJ databases">
        <authorList>
            <person name="Alioto T."/>
            <person name="Alioto T."/>
            <person name="Gomez Garrido J."/>
        </authorList>
    </citation>
    <scope>NUCLEOTIDE SEQUENCE</scope>
</reference>
<protein>
    <submittedName>
        <fullName evidence="1">Uncharacterized protein</fullName>
    </submittedName>
</protein>
<accession>A0A8D8TFP0</accession>
<evidence type="ECO:0000313" key="1">
    <source>
        <dbReference type="EMBL" id="CAG6685290.1"/>
    </source>
</evidence>
<name>A0A8D8TFP0_9HEMI</name>
<dbReference type="AlphaFoldDB" id="A0A8D8TFP0"/>
<dbReference type="EMBL" id="HBUF01271470">
    <property type="protein sequence ID" value="CAG6685290.1"/>
    <property type="molecule type" value="Transcribed_RNA"/>
</dbReference>